<dbReference type="EMBL" id="JAFIRA010000091">
    <property type="protein sequence ID" value="MCJ2544614.1"/>
    <property type="molecule type" value="Genomic_DNA"/>
</dbReference>
<organism evidence="1 2">
    <name type="scientific">Thermostichus vulcanus str. 'Rupite'</name>
    <dbReference type="NCBI Taxonomy" id="2813851"/>
    <lineage>
        <taxon>Bacteria</taxon>
        <taxon>Bacillati</taxon>
        <taxon>Cyanobacteriota</taxon>
        <taxon>Cyanophyceae</taxon>
        <taxon>Thermostichales</taxon>
        <taxon>Thermostichaceae</taxon>
        <taxon>Thermostichus</taxon>
    </lineage>
</organism>
<dbReference type="Proteomes" id="UP000830835">
    <property type="component" value="Unassembled WGS sequence"/>
</dbReference>
<reference evidence="1" key="1">
    <citation type="submission" date="2021-02" db="EMBL/GenBank/DDBJ databases">
        <title>The CRISPR/cas machinery reduction and long-range gene transfer in the hot spring cyanobacterium Synechococcus.</title>
        <authorList>
            <person name="Dvorak P."/>
            <person name="Jahodarova E."/>
            <person name="Hasler P."/>
            <person name="Poulickova A."/>
        </authorList>
    </citation>
    <scope>NUCLEOTIDE SEQUENCE</scope>
    <source>
        <strain evidence="1">Rupite</strain>
    </source>
</reference>
<name>A0ABT0CFS3_THEVL</name>
<accession>A0ABT0CFS3</accession>
<protein>
    <submittedName>
        <fullName evidence="1">Uncharacterized protein</fullName>
    </submittedName>
</protein>
<gene>
    <name evidence="1" type="ORF">JX360_17190</name>
</gene>
<proteinExistence type="predicted"/>
<dbReference type="RefSeq" id="WP_244353412.1">
    <property type="nucleotide sequence ID" value="NZ_JAFIRA010000091.1"/>
</dbReference>
<comment type="caution">
    <text evidence="1">The sequence shown here is derived from an EMBL/GenBank/DDBJ whole genome shotgun (WGS) entry which is preliminary data.</text>
</comment>
<keyword evidence="2" id="KW-1185">Reference proteome</keyword>
<sequence>MNETRLAKRLLRILAFAIAILLLFAIQTLLDPLQSNSRTPDDSTLFYQENQYVLGHINGLNTTQDNALSELNNLSGLLDELRIETPGSGSKPVSSLFNSRALIYNNSLKDGHEFGAVRQYIASIALKIQEGLVLDPNLAANFTPEEREKTIVDQSWALTRVIFNNPDAGNVLRDIAQ</sequence>
<evidence type="ECO:0000313" key="2">
    <source>
        <dbReference type="Proteomes" id="UP000830835"/>
    </source>
</evidence>
<evidence type="ECO:0000313" key="1">
    <source>
        <dbReference type="EMBL" id="MCJ2544614.1"/>
    </source>
</evidence>